<evidence type="ECO:0000259" key="10">
    <source>
        <dbReference type="PROSITE" id="PS51449"/>
    </source>
</evidence>
<dbReference type="Proteomes" id="UP001157733">
    <property type="component" value="Chromosome"/>
</dbReference>
<feature type="binding site" evidence="8">
    <location>
        <position position="11"/>
    </location>
    <ligand>
        <name>[4Fe-4S] cluster</name>
        <dbReference type="ChEBI" id="CHEBI:49883"/>
        <label>1</label>
    </ligand>
</feature>
<evidence type="ECO:0000256" key="1">
    <source>
        <dbReference type="ARBA" id="ARBA00022485"/>
    </source>
</evidence>
<dbReference type="SUPFAM" id="SSF102114">
    <property type="entry name" value="Radical SAM enzymes"/>
    <property type="match status" value="1"/>
</dbReference>
<dbReference type="InterPro" id="IPR002792">
    <property type="entry name" value="TRAM_dom"/>
</dbReference>
<evidence type="ECO:0000256" key="5">
    <source>
        <dbReference type="ARBA" id="ARBA00022723"/>
    </source>
</evidence>
<dbReference type="GO" id="GO:0005840">
    <property type="term" value="C:ribosome"/>
    <property type="evidence" value="ECO:0007669"/>
    <property type="project" value="UniProtKB-KW"/>
</dbReference>
<dbReference type="SFLD" id="SFLDG01082">
    <property type="entry name" value="B12-binding_domain_containing"/>
    <property type="match status" value="1"/>
</dbReference>
<dbReference type="InterPro" id="IPR058240">
    <property type="entry name" value="rSAM_sf"/>
</dbReference>
<feature type="binding site" evidence="8">
    <location>
        <position position="155"/>
    </location>
    <ligand>
        <name>[4Fe-4S] cluster</name>
        <dbReference type="ChEBI" id="CHEBI:49883"/>
        <label>2</label>
        <note>4Fe-4S-S-AdoMet</note>
    </ligand>
</feature>
<dbReference type="PROSITE" id="PS50926">
    <property type="entry name" value="TRAM"/>
    <property type="match status" value="1"/>
</dbReference>
<comment type="subcellular location">
    <subcellularLocation>
        <location evidence="8">Cytoplasm</location>
    </subcellularLocation>
</comment>
<dbReference type="PANTHER" id="PTHR43837:SF1">
    <property type="entry name" value="RIBOSOMAL PROTEIN US12 METHYLTHIOTRANSFERASE RIMO"/>
    <property type="match status" value="1"/>
</dbReference>
<dbReference type="EMBL" id="OX336137">
    <property type="protein sequence ID" value="CAI2719628.1"/>
    <property type="molecule type" value="Genomic_DNA"/>
</dbReference>
<feature type="domain" description="TRAM" evidence="9">
    <location>
        <begin position="374"/>
        <end position="441"/>
    </location>
</feature>
<protein>
    <recommendedName>
        <fullName evidence="8">Ribosomal protein uS12 methylthiotransferase RimO</fullName>
        <shortName evidence="8">uS12 MTTase</shortName>
        <shortName evidence="8">uS12 methylthiotransferase</shortName>
        <ecNumber evidence="8">2.8.4.4</ecNumber>
    </recommendedName>
    <alternativeName>
        <fullName evidence="8">Ribosomal protein uS12 (aspartate-C(3))-methylthiotransferase</fullName>
    </alternativeName>
    <alternativeName>
        <fullName evidence="8">Ribosome maturation factor RimO</fullName>
    </alternativeName>
</protein>
<dbReference type="SFLD" id="SFLDG01061">
    <property type="entry name" value="methylthiotransferase"/>
    <property type="match status" value="1"/>
</dbReference>
<dbReference type="SFLD" id="SFLDS00029">
    <property type="entry name" value="Radical_SAM"/>
    <property type="match status" value="1"/>
</dbReference>
<dbReference type="Pfam" id="PF00919">
    <property type="entry name" value="UPF0004"/>
    <property type="match status" value="1"/>
</dbReference>
<dbReference type="InterPro" id="IPR006638">
    <property type="entry name" value="Elp3/MiaA/NifB-like_rSAM"/>
</dbReference>
<keyword evidence="7 8" id="KW-0411">Iron-sulfur</keyword>
<dbReference type="NCBIfam" id="TIGR00089">
    <property type="entry name" value="MiaB/RimO family radical SAM methylthiotransferase"/>
    <property type="match status" value="1"/>
</dbReference>
<accession>A0ABM9HGZ4</accession>
<dbReference type="InterPro" id="IPR005839">
    <property type="entry name" value="Methylthiotransferase"/>
</dbReference>
<dbReference type="InterPro" id="IPR038135">
    <property type="entry name" value="Methylthiotransferase_N_sf"/>
</dbReference>
<evidence type="ECO:0000256" key="6">
    <source>
        <dbReference type="ARBA" id="ARBA00023004"/>
    </source>
</evidence>
<keyword evidence="3 8" id="KW-0808">Transferase</keyword>
<keyword evidence="12" id="KW-0689">Ribosomal protein</keyword>
<evidence type="ECO:0000256" key="3">
    <source>
        <dbReference type="ARBA" id="ARBA00022679"/>
    </source>
</evidence>
<sequence>MKKIGMVSLGCPKNLVDTEGLLGDLKQNGYELTDNSAEADVLIVNTCGFLQSAVEESVNTVLEMARYKQNGGKCERLIVTGCLAERHPDELLKEIPEIDHLLGTKQYPMLKNLLKNGGNGQRNLVHEPAQYFEAYNNRVVTTPFYSAYIKIAEGCSNQCAFCIIPKLRGPIQSRPVESILEEARALAEQGVKEINLVSQDTTLYGYDLRMKNGLVELLEKLSDIQGIEWIRLFYCYPTVVNDALIDSVARLDKVVKYIDVPLQHTHDVMLQRMKRQEREAGVRTMLKKLRDRIPGVALRTTFITGFPGETPEHFEHMENFVREMEFDHLGIFAYSDEPGTTAYDYADKIDPAIGEERRDRLMALQHEIAARNNTARIGQVHPVLVEGIDDDGLLLMGRLPTQGPDIDGQVIIENSPVEPGDIVPMRITGSLDYDLIATVDETR</sequence>
<dbReference type="GO" id="GO:0103039">
    <property type="term" value="F:protein methylthiotransferase activity"/>
    <property type="evidence" value="ECO:0007669"/>
    <property type="project" value="UniProtKB-EC"/>
</dbReference>
<keyword evidence="12" id="KW-0687">Ribonucleoprotein</keyword>
<keyword evidence="5 8" id="KW-0479">Metal-binding</keyword>
<keyword evidence="1 8" id="KW-0004">4Fe-4S</keyword>
<evidence type="ECO:0000256" key="4">
    <source>
        <dbReference type="ARBA" id="ARBA00022691"/>
    </source>
</evidence>
<comment type="function">
    <text evidence="8">Catalyzes the methylthiolation of an aspartic acid residue of ribosomal protein uS12.</text>
</comment>
<evidence type="ECO:0000259" key="9">
    <source>
        <dbReference type="PROSITE" id="PS50926"/>
    </source>
</evidence>
<evidence type="ECO:0000256" key="8">
    <source>
        <dbReference type="HAMAP-Rule" id="MF_01865"/>
    </source>
</evidence>
<proteinExistence type="inferred from homology"/>
<keyword evidence="2 8" id="KW-0963">Cytoplasm</keyword>
<dbReference type="RefSeq" id="WP_282012448.1">
    <property type="nucleotide sequence ID" value="NZ_OX336137.1"/>
</dbReference>
<dbReference type="NCBIfam" id="TIGR01125">
    <property type="entry name" value="30S ribosomal protein S12 methylthiotransferase RimO"/>
    <property type="match status" value="1"/>
</dbReference>
<dbReference type="InterPro" id="IPR020612">
    <property type="entry name" value="Methylthiotransferase_CS"/>
</dbReference>
<dbReference type="InterPro" id="IPR005840">
    <property type="entry name" value="Ribosomal_uS12_MeSTrfase_RimO"/>
</dbReference>
<feature type="domain" description="Radical SAM core" evidence="11">
    <location>
        <begin position="141"/>
        <end position="371"/>
    </location>
</feature>
<dbReference type="Pfam" id="PF18693">
    <property type="entry name" value="TRAM_2"/>
    <property type="match status" value="1"/>
</dbReference>
<dbReference type="Gene3D" id="3.80.30.20">
    <property type="entry name" value="tm_1862 like domain"/>
    <property type="match status" value="1"/>
</dbReference>
<dbReference type="EC" id="2.8.4.4" evidence="8"/>
<keyword evidence="4 8" id="KW-0949">S-adenosyl-L-methionine</keyword>
<dbReference type="InterPro" id="IPR012340">
    <property type="entry name" value="NA-bd_OB-fold"/>
</dbReference>
<feature type="binding site" evidence="8">
    <location>
        <position position="159"/>
    </location>
    <ligand>
        <name>[4Fe-4S] cluster</name>
        <dbReference type="ChEBI" id="CHEBI:49883"/>
        <label>2</label>
        <note>4Fe-4S-S-AdoMet</note>
    </ligand>
</feature>
<dbReference type="CDD" id="cd01335">
    <property type="entry name" value="Radical_SAM"/>
    <property type="match status" value="1"/>
</dbReference>
<keyword evidence="6 8" id="KW-0408">Iron</keyword>
<keyword evidence="13" id="KW-1185">Reference proteome</keyword>
<evidence type="ECO:0000313" key="12">
    <source>
        <dbReference type="EMBL" id="CAI2719628.1"/>
    </source>
</evidence>
<dbReference type="Gene3D" id="3.40.50.12160">
    <property type="entry name" value="Methylthiotransferase, N-terminal domain"/>
    <property type="match status" value="1"/>
</dbReference>
<dbReference type="PROSITE" id="PS51449">
    <property type="entry name" value="MTTASE_N"/>
    <property type="match status" value="1"/>
</dbReference>
<feature type="binding site" evidence="8">
    <location>
        <position position="47"/>
    </location>
    <ligand>
        <name>[4Fe-4S] cluster</name>
        <dbReference type="ChEBI" id="CHEBI:49883"/>
        <label>1</label>
    </ligand>
</feature>
<evidence type="ECO:0000313" key="13">
    <source>
        <dbReference type="Proteomes" id="UP001157733"/>
    </source>
</evidence>
<dbReference type="PROSITE" id="PS51918">
    <property type="entry name" value="RADICAL_SAM"/>
    <property type="match status" value="1"/>
</dbReference>
<dbReference type="PROSITE" id="PS01278">
    <property type="entry name" value="MTTASE_RADICAL"/>
    <property type="match status" value="1"/>
</dbReference>
<dbReference type="HAMAP" id="MF_01865">
    <property type="entry name" value="MTTase_RimO"/>
    <property type="match status" value="1"/>
</dbReference>
<comment type="cofactor">
    <cofactor evidence="8">
        <name>[4Fe-4S] cluster</name>
        <dbReference type="ChEBI" id="CHEBI:49883"/>
    </cofactor>
    <text evidence="8">Binds 2 [4Fe-4S] clusters. One cluster is coordinated with 3 cysteines and an exchangeable S-adenosyl-L-methionine.</text>
</comment>
<dbReference type="Pfam" id="PF04055">
    <property type="entry name" value="Radical_SAM"/>
    <property type="match status" value="1"/>
</dbReference>
<evidence type="ECO:0000256" key="2">
    <source>
        <dbReference type="ARBA" id="ARBA00022490"/>
    </source>
</evidence>
<comment type="catalytic activity">
    <reaction evidence="8">
        <text>L-aspartate(89)-[ribosomal protein uS12]-hydrogen + (sulfur carrier)-SH + AH2 + 2 S-adenosyl-L-methionine = 3-methylsulfanyl-L-aspartate(89)-[ribosomal protein uS12]-hydrogen + (sulfur carrier)-H + 5'-deoxyadenosine + L-methionine + A + S-adenosyl-L-homocysteine + 2 H(+)</text>
        <dbReference type="Rhea" id="RHEA:37087"/>
        <dbReference type="Rhea" id="RHEA-COMP:10460"/>
        <dbReference type="Rhea" id="RHEA-COMP:10461"/>
        <dbReference type="Rhea" id="RHEA-COMP:14737"/>
        <dbReference type="Rhea" id="RHEA-COMP:14739"/>
        <dbReference type="ChEBI" id="CHEBI:13193"/>
        <dbReference type="ChEBI" id="CHEBI:15378"/>
        <dbReference type="ChEBI" id="CHEBI:17319"/>
        <dbReference type="ChEBI" id="CHEBI:17499"/>
        <dbReference type="ChEBI" id="CHEBI:29917"/>
        <dbReference type="ChEBI" id="CHEBI:29961"/>
        <dbReference type="ChEBI" id="CHEBI:57844"/>
        <dbReference type="ChEBI" id="CHEBI:57856"/>
        <dbReference type="ChEBI" id="CHEBI:59789"/>
        <dbReference type="ChEBI" id="CHEBI:64428"/>
        <dbReference type="ChEBI" id="CHEBI:73599"/>
        <dbReference type="EC" id="2.8.4.4"/>
    </reaction>
</comment>
<comment type="similarity">
    <text evidence="8">Belongs to the methylthiotransferase family. RimO subfamily.</text>
</comment>
<dbReference type="InterPro" id="IPR023404">
    <property type="entry name" value="rSAM_horseshoe"/>
</dbReference>
<feature type="domain" description="MTTase N-terminal" evidence="10">
    <location>
        <begin position="2"/>
        <end position="119"/>
    </location>
</feature>
<dbReference type="SFLD" id="SFLDF00274">
    <property type="entry name" value="ribosomal_protein_S12_methylth"/>
    <property type="match status" value="1"/>
</dbReference>
<evidence type="ECO:0000256" key="7">
    <source>
        <dbReference type="ARBA" id="ARBA00023014"/>
    </source>
</evidence>
<feature type="binding site" evidence="8">
    <location>
        <position position="162"/>
    </location>
    <ligand>
        <name>[4Fe-4S] cluster</name>
        <dbReference type="ChEBI" id="CHEBI:49883"/>
        <label>2</label>
        <note>4Fe-4S-S-AdoMet</note>
    </ligand>
</feature>
<dbReference type="Gene3D" id="2.40.50.140">
    <property type="entry name" value="Nucleic acid-binding proteins"/>
    <property type="match status" value="1"/>
</dbReference>
<dbReference type="SMART" id="SM00729">
    <property type="entry name" value="Elp3"/>
    <property type="match status" value="1"/>
</dbReference>
<feature type="binding site" evidence="8">
    <location>
        <position position="82"/>
    </location>
    <ligand>
        <name>[4Fe-4S] cluster</name>
        <dbReference type="ChEBI" id="CHEBI:49883"/>
        <label>1</label>
    </ligand>
</feature>
<organism evidence="12 13">
    <name type="scientific">Nitrospina watsonii</name>
    <dbReference type="NCBI Taxonomy" id="1323948"/>
    <lineage>
        <taxon>Bacteria</taxon>
        <taxon>Pseudomonadati</taxon>
        <taxon>Nitrospinota/Tectimicrobiota group</taxon>
        <taxon>Nitrospinota</taxon>
        <taxon>Nitrospinia</taxon>
        <taxon>Nitrospinales</taxon>
        <taxon>Nitrospinaceae</taxon>
        <taxon>Nitrospina</taxon>
    </lineage>
</organism>
<dbReference type="InterPro" id="IPR013848">
    <property type="entry name" value="Methylthiotransferase_N"/>
</dbReference>
<reference evidence="12 13" key="1">
    <citation type="submission" date="2022-09" db="EMBL/GenBank/DDBJ databases">
        <authorList>
            <person name="Kop L."/>
        </authorList>
    </citation>
    <scope>NUCLEOTIDE SEQUENCE [LARGE SCALE GENOMIC DNA]</scope>
    <source>
        <strain evidence="12 13">347</strain>
    </source>
</reference>
<dbReference type="PANTHER" id="PTHR43837">
    <property type="entry name" value="RIBOSOMAL PROTEIN S12 METHYLTHIOTRANSFERASE RIMO"/>
    <property type="match status" value="1"/>
</dbReference>
<dbReference type="InterPro" id="IPR007197">
    <property type="entry name" value="rSAM"/>
</dbReference>
<evidence type="ECO:0000259" key="11">
    <source>
        <dbReference type="PROSITE" id="PS51918"/>
    </source>
</evidence>
<name>A0ABM9HGZ4_9BACT</name>
<gene>
    <name evidence="8 12" type="primary">rimO</name>
    <name evidence="12" type="ORF">NSPWAT_2772</name>
</gene>